<keyword evidence="2" id="KW-1185">Reference proteome</keyword>
<accession>B9S5B7</accession>
<proteinExistence type="predicted"/>
<evidence type="ECO:0000313" key="1">
    <source>
        <dbReference type="EMBL" id="EEF41198.1"/>
    </source>
</evidence>
<organism evidence="1 2">
    <name type="scientific">Ricinus communis</name>
    <name type="common">Castor bean</name>
    <dbReference type="NCBI Taxonomy" id="3988"/>
    <lineage>
        <taxon>Eukaryota</taxon>
        <taxon>Viridiplantae</taxon>
        <taxon>Streptophyta</taxon>
        <taxon>Embryophyta</taxon>
        <taxon>Tracheophyta</taxon>
        <taxon>Spermatophyta</taxon>
        <taxon>Magnoliopsida</taxon>
        <taxon>eudicotyledons</taxon>
        <taxon>Gunneridae</taxon>
        <taxon>Pentapetalae</taxon>
        <taxon>rosids</taxon>
        <taxon>fabids</taxon>
        <taxon>Malpighiales</taxon>
        <taxon>Euphorbiaceae</taxon>
        <taxon>Acalyphoideae</taxon>
        <taxon>Acalypheae</taxon>
        <taxon>Ricinus</taxon>
    </lineage>
</organism>
<sequence>EYQPKIPYPARAKQAEAKEQFSKFLDIFRQLHINLPFIDALEQMPKYAKFLKDILSRKRKLEEVTY</sequence>
<dbReference type="Proteomes" id="UP000008311">
    <property type="component" value="Unassembled WGS sequence"/>
</dbReference>
<name>B9S5B7_RICCO</name>
<gene>
    <name evidence="1" type="ORF">RCOM_1201430</name>
</gene>
<protein>
    <submittedName>
        <fullName evidence="1">Uncharacterized protein</fullName>
    </submittedName>
</protein>
<dbReference type="InParanoid" id="B9S5B7"/>
<dbReference type="eggNOG" id="KOG0017">
    <property type="taxonomic scope" value="Eukaryota"/>
</dbReference>
<feature type="non-terminal residue" evidence="1">
    <location>
        <position position="66"/>
    </location>
</feature>
<dbReference type="AlphaFoldDB" id="B9S5B7"/>
<dbReference type="EMBL" id="EQ973871">
    <property type="protein sequence ID" value="EEF41198.1"/>
    <property type="molecule type" value="Genomic_DNA"/>
</dbReference>
<feature type="non-terminal residue" evidence="1">
    <location>
        <position position="1"/>
    </location>
</feature>
<evidence type="ECO:0000313" key="2">
    <source>
        <dbReference type="Proteomes" id="UP000008311"/>
    </source>
</evidence>
<reference evidence="2" key="1">
    <citation type="journal article" date="2010" name="Nat. Biotechnol.">
        <title>Draft genome sequence of the oilseed species Ricinus communis.</title>
        <authorList>
            <person name="Chan A.P."/>
            <person name="Crabtree J."/>
            <person name="Zhao Q."/>
            <person name="Lorenzi H."/>
            <person name="Orvis J."/>
            <person name="Puiu D."/>
            <person name="Melake-Berhan A."/>
            <person name="Jones K.M."/>
            <person name="Redman J."/>
            <person name="Chen G."/>
            <person name="Cahoon E.B."/>
            <person name="Gedil M."/>
            <person name="Stanke M."/>
            <person name="Haas B.J."/>
            <person name="Wortman J.R."/>
            <person name="Fraser-Liggett C.M."/>
            <person name="Ravel J."/>
            <person name="Rabinowicz P.D."/>
        </authorList>
    </citation>
    <scope>NUCLEOTIDE SEQUENCE [LARGE SCALE GENOMIC DNA]</scope>
    <source>
        <strain evidence="2">cv. Hale</strain>
    </source>
</reference>